<keyword evidence="5" id="KW-0735">Signal-anchor</keyword>
<proteinExistence type="inferred from homology"/>
<name>A0ABN7SVE7_OIKDI</name>
<dbReference type="PANTHER" id="PTHR14647">
    <property type="entry name" value="GALACTOSE-3-O-SULFOTRANSFERASE"/>
    <property type="match status" value="1"/>
</dbReference>
<evidence type="ECO:0000256" key="4">
    <source>
        <dbReference type="ARBA" id="ARBA00022692"/>
    </source>
</evidence>
<evidence type="ECO:0000256" key="7">
    <source>
        <dbReference type="ARBA" id="ARBA00023034"/>
    </source>
</evidence>
<dbReference type="Pfam" id="PF06990">
    <property type="entry name" value="Gal-3-0_sulfotr"/>
    <property type="match status" value="2"/>
</dbReference>
<keyword evidence="4" id="KW-0812">Transmembrane</keyword>
<keyword evidence="3" id="KW-0808">Transferase</keyword>
<dbReference type="InterPro" id="IPR027417">
    <property type="entry name" value="P-loop_NTPase"/>
</dbReference>
<sequence length="355" mass="42569">MNRRTIQRKWLFGILVALSFFSFIQYRRSLSSSKILHERDYREEIEITEIFTAPKTASKTCQKPVEDIIFVKTHKTGSSTLQNIIRRFGMKNNLPIAMPVSDGNRFEYPYFFKTTFIKNFRLGRNRGLLRIIYERRENSFYSSPERFWNADEPYGNKGNDVFARNHMAFDLGMPWLSENNEENILQALEQTFDLVLLTDYFKESMVLLKKELCWEWEDVLFFVTNERSEKQKLSPELESKMRSWNHLDNAIYEHFSKVFWQKIDDYEGFGEDLKILEEKLDEVKKTCLEKEFICEENDLQCQFSYDQVKIKNYQLSKEGEKLELCRLMVMPELEMSIKIFESQWTGWYDLYDGQV</sequence>
<dbReference type="PANTHER" id="PTHR14647:SF87">
    <property type="entry name" value="PUTATIVE-RELATED"/>
    <property type="match status" value="1"/>
</dbReference>
<evidence type="ECO:0000256" key="2">
    <source>
        <dbReference type="ARBA" id="ARBA00008124"/>
    </source>
</evidence>
<accession>A0ABN7SVE7</accession>
<dbReference type="Proteomes" id="UP001158576">
    <property type="component" value="Chromosome 1"/>
</dbReference>
<evidence type="ECO:0000256" key="9">
    <source>
        <dbReference type="ARBA" id="ARBA00023180"/>
    </source>
</evidence>
<keyword evidence="8" id="KW-0472">Membrane</keyword>
<evidence type="ECO:0000313" key="11">
    <source>
        <dbReference type="Proteomes" id="UP001158576"/>
    </source>
</evidence>
<protein>
    <submittedName>
        <fullName evidence="10">Oidioi.mRNA.OKI2018_I69.chr1.g849.t1.cds</fullName>
    </submittedName>
</protein>
<evidence type="ECO:0000313" key="10">
    <source>
        <dbReference type="EMBL" id="CAG5103608.1"/>
    </source>
</evidence>
<comment type="similarity">
    <text evidence="2">Belongs to the galactose-3-O-sulfotransferase family.</text>
</comment>
<evidence type="ECO:0000256" key="6">
    <source>
        <dbReference type="ARBA" id="ARBA00022989"/>
    </source>
</evidence>
<evidence type="ECO:0000256" key="8">
    <source>
        <dbReference type="ARBA" id="ARBA00023136"/>
    </source>
</evidence>
<dbReference type="Gene3D" id="3.40.50.300">
    <property type="entry name" value="P-loop containing nucleotide triphosphate hydrolases"/>
    <property type="match status" value="1"/>
</dbReference>
<evidence type="ECO:0000256" key="5">
    <source>
        <dbReference type="ARBA" id="ARBA00022968"/>
    </source>
</evidence>
<gene>
    <name evidence="10" type="ORF">OKIOD_LOCUS9614</name>
</gene>
<keyword evidence="9" id="KW-0325">Glycoprotein</keyword>
<evidence type="ECO:0000256" key="1">
    <source>
        <dbReference type="ARBA" id="ARBA00004323"/>
    </source>
</evidence>
<comment type="subcellular location">
    <subcellularLocation>
        <location evidence="1">Golgi apparatus membrane</location>
        <topology evidence="1">Single-pass type II membrane protein</topology>
    </subcellularLocation>
</comment>
<organism evidence="10 11">
    <name type="scientific">Oikopleura dioica</name>
    <name type="common">Tunicate</name>
    <dbReference type="NCBI Taxonomy" id="34765"/>
    <lineage>
        <taxon>Eukaryota</taxon>
        <taxon>Metazoa</taxon>
        <taxon>Chordata</taxon>
        <taxon>Tunicata</taxon>
        <taxon>Appendicularia</taxon>
        <taxon>Copelata</taxon>
        <taxon>Oikopleuridae</taxon>
        <taxon>Oikopleura</taxon>
    </lineage>
</organism>
<keyword evidence="6" id="KW-1133">Transmembrane helix</keyword>
<reference evidence="10 11" key="1">
    <citation type="submission" date="2021-04" db="EMBL/GenBank/DDBJ databases">
        <authorList>
            <person name="Bliznina A."/>
        </authorList>
    </citation>
    <scope>NUCLEOTIDE SEQUENCE [LARGE SCALE GENOMIC DNA]</scope>
</reference>
<dbReference type="EMBL" id="OU015566">
    <property type="protein sequence ID" value="CAG5103608.1"/>
    <property type="molecule type" value="Genomic_DNA"/>
</dbReference>
<evidence type="ECO:0000256" key="3">
    <source>
        <dbReference type="ARBA" id="ARBA00022679"/>
    </source>
</evidence>
<dbReference type="InterPro" id="IPR009729">
    <property type="entry name" value="Gal-3-0_sulfotransfrase"/>
</dbReference>
<keyword evidence="11" id="KW-1185">Reference proteome</keyword>
<keyword evidence="7" id="KW-0333">Golgi apparatus</keyword>